<evidence type="ECO:0000256" key="5">
    <source>
        <dbReference type="ARBA" id="ARBA00022821"/>
    </source>
</evidence>
<keyword evidence="2" id="KW-0433">Leucine-rich repeat</keyword>
<feature type="domain" description="Disease resistance N-terminal" evidence="7">
    <location>
        <begin position="12"/>
        <end position="93"/>
    </location>
</feature>
<feature type="chain" id="PRO_5043180813" description="Disease resistance N-terminal domain-containing protein" evidence="6">
    <location>
        <begin position="23"/>
        <end position="159"/>
    </location>
</feature>
<reference evidence="8" key="2">
    <citation type="submission" date="2018-10" db="UniProtKB">
        <authorList>
            <consortium name="EnsemblPlants"/>
        </authorList>
    </citation>
    <scope>IDENTIFICATION</scope>
</reference>
<organism evidence="8">
    <name type="scientific">Triticum aestivum</name>
    <name type="common">Wheat</name>
    <dbReference type="NCBI Taxonomy" id="4565"/>
    <lineage>
        <taxon>Eukaryota</taxon>
        <taxon>Viridiplantae</taxon>
        <taxon>Streptophyta</taxon>
        <taxon>Embryophyta</taxon>
        <taxon>Tracheophyta</taxon>
        <taxon>Spermatophyta</taxon>
        <taxon>Magnoliopsida</taxon>
        <taxon>Liliopsida</taxon>
        <taxon>Poales</taxon>
        <taxon>Poaceae</taxon>
        <taxon>BOP clade</taxon>
        <taxon>Pooideae</taxon>
        <taxon>Triticodae</taxon>
        <taxon>Triticeae</taxon>
        <taxon>Triticinae</taxon>
        <taxon>Triticum</taxon>
    </lineage>
</organism>
<keyword evidence="4" id="KW-0547">Nucleotide-binding</keyword>
<dbReference type="Pfam" id="PF18052">
    <property type="entry name" value="Rx_N"/>
    <property type="match status" value="1"/>
</dbReference>
<dbReference type="InterPro" id="IPR041118">
    <property type="entry name" value="Rx_N"/>
</dbReference>
<evidence type="ECO:0000259" key="7">
    <source>
        <dbReference type="Pfam" id="PF18052"/>
    </source>
</evidence>
<dbReference type="EnsemblPlants" id="TraesCS7B02G495100.1">
    <property type="protein sequence ID" value="TraesCS7B02G495100.1"/>
    <property type="gene ID" value="TraesCS7B02G495100"/>
</dbReference>
<evidence type="ECO:0000256" key="3">
    <source>
        <dbReference type="ARBA" id="ARBA00022737"/>
    </source>
</evidence>
<keyword evidence="6" id="KW-0732">Signal</keyword>
<dbReference type="Proteomes" id="UP000019116">
    <property type="component" value="Chromosome 7B"/>
</dbReference>
<evidence type="ECO:0000256" key="4">
    <source>
        <dbReference type="ARBA" id="ARBA00022741"/>
    </source>
</evidence>
<keyword evidence="3" id="KW-0677">Repeat</keyword>
<sequence length="159" mass="17458">MNALVSAALWVVGKALAPVTDGLLEAWDATKKLGLNIESLKMELLLLKATLELAGSKQIHGQAIEDLLVMLRDSAHRAEDLLDELDYFRIQDELHGTCDAADQHGKGGVHDLAFHGRHAATAVGKRVSCCAWPRAWQRSVSNSSSVPNTNQEVFLWMFL</sequence>
<keyword evidence="9" id="KW-1185">Reference proteome</keyword>
<reference evidence="8" key="1">
    <citation type="submission" date="2018-08" db="EMBL/GenBank/DDBJ databases">
        <authorList>
            <person name="Rossello M."/>
        </authorList>
    </citation>
    <scope>NUCLEOTIDE SEQUENCE [LARGE SCALE GENOMIC DNA]</scope>
    <source>
        <strain evidence="8">cv. Chinese Spring</strain>
    </source>
</reference>
<keyword evidence="5" id="KW-0611">Plant defense</keyword>
<dbReference type="GO" id="GO:0000166">
    <property type="term" value="F:nucleotide binding"/>
    <property type="evidence" value="ECO:0007669"/>
    <property type="project" value="UniProtKB-KW"/>
</dbReference>
<dbReference type="GO" id="GO:0006952">
    <property type="term" value="P:defense response"/>
    <property type="evidence" value="ECO:0007669"/>
    <property type="project" value="UniProtKB-KW"/>
</dbReference>
<feature type="signal peptide" evidence="6">
    <location>
        <begin position="1"/>
        <end position="22"/>
    </location>
</feature>
<protein>
    <recommendedName>
        <fullName evidence="7">Disease resistance N-terminal domain-containing protein</fullName>
    </recommendedName>
</protein>
<dbReference type="Gramene" id="TraesCS7B03G1329500.1">
    <property type="protein sequence ID" value="TraesCS7B03G1329500.1.CDS"/>
    <property type="gene ID" value="TraesCS7B03G1329500"/>
</dbReference>
<dbReference type="STRING" id="4565.A0A3B6SR47"/>
<name>A0A3B6SR47_WHEAT</name>
<proteinExistence type="inferred from homology"/>
<evidence type="ECO:0000256" key="2">
    <source>
        <dbReference type="ARBA" id="ARBA00022614"/>
    </source>
</evidence>
<dbReference type="Gene3D" id="1.20.5.4130">
    <property type="match status" value="1"/>
</dbReference>
<dbReference type="Gramene" id="TraesCS7B02G495100.1">
    <property type="protein sequence ID" value="TraesCS7B02G495100.1"/>
    <property type="gene ID" value="TraesCS7B02G495100"/>
</dbReference>
<evidence type="ECO:0000256" key="6">
    <source>
        <dbReference type="SAM" id="SignalP"/>
    </source>
</evidence>
<dbReference type="OrthoDB" id="676834at2759"/>
<dbReference type="SMR" id="A0A3B6SR47"/>
<dbReference type="AlphaFoldDB" id="A0A3B6SR47"/>
<comment type="similarity">
    <text evidence="1">Belongs to the disease resistance NB-LRR family.</text>
</comment>
<evidence type="ECO:0000313" key="9">
    <source>
        <dbReference type="Proteomes" id="UP000019116"/>
    </source>
</evidence>
<evidence type="ECO:0000313" key="8">
    <source>
        <dbReference type="EnsemblPlants" id="TraesCS7B02G495100.1"/>
    </source>
</evidence>
<accession>A0A3B6SR47</accession>
<evidence type="ECO:0000256" key="1">
    <source>
        <dbReference type="ARBA" id="ARBA00008894"/>
    </source>
</evidence>